<comment type="similarity">
    <text evidence="6">Belongs to the methyl-accepting chemotaxis (MCP) protein family.</text>
</comment>
<keyword evidence="5 7" id="KW-0807">Transducer</keyword>
<organism evidence="11 12">
    <name type="scientific">Metapseudomonas resinovorans NBRC 106553</name>
    <dbReference type="NCBI Taxonomy" id="1245471"/>
    <lineage>
        <taxon>Bacteria</taxon>
        <taxon>Pseudomonadati</taxon>
        <taxon>Pseudomonadota</taxon>
        <taxon>Gammaproteobacteria</taxon>
        <taxon>Pseudomonadales</taxon>
        <taxon>Pseudomonadaceae</taxon>
        <taxon>Metapseudomonas</taxon>
    </lineage>
</organism>
<dbReference type="PROSITE" id="PS50111">
    <property type="entry name" value="CHEMOTAXIS_TRANSDUC_2"/>
    <property type="match status" value="1"/>
</dbReference>
<dbReference type="Gene3D" id="6.10.250.3200">
    <property type="match status" value="1"/>
</dbReference>
<evidence type="ECO:0000256" key="3">
    <source>
        <dbReference type="ARBA" id="ARBA00022989"/>
    </source>
</evidence>
<keyword evidence="8" id="KW-0175">Coiled coil</keyword>
<evidence type="ECO:0000256" key="4">
    <source>
        <dbReference type="ARBA" id="ARBA00023136"/>
    </source>
</evidence>
<dbReference type="GO" id="GO:0006935">
    <property type="term" value="P:chemotaxis"/>
    <property type="evidence" value="ECO:0007669"/>
    <property type="project" value="InterPro"/>
</dbReference>
<dbReference type="GO" id="GO:0004888">
    <property type="term" value="F:transmembrane signaling receptor activity"/>
    <property type="evidence" value="ECO:0007669"/>
    <property type="project" value="InterPro"/>
</dbReference>
<dbReference type="SUPFAM" id="SSF58104">
    <property type="entry name" value="Methyl-accepting chemotaxis protein (MCP) signaling domain"/>
    <property type="match status" value="1"/>
</dbReference>
<dbReference type="Proteomes" id="UP000015503">
    <property type="component" value="Chromosome"/>
</dbReference>
<dbReference type="InterPro" id="IPR004089">
    <property type="entry name" value="MCPsignal_dom"/>
</dbReference>
<comment type="subcellular location">
    <subcellularLocation>
        <location evidence="1">Membrane</location>
    </subcellularLocation>
</comment>
<dbReference type="InterPro" id="IPR004090">
    <property type="entry name" value="Chemotax_Me-accpt_rcpt"/>
</dbReference>
<keyword evidence="3" id="KW-1133">Transmembrane helix</keyword>
<keyword evidence="2" id="KW-0812">Transmembrane</keyword>
<dbReference type="EMBL" id="AP013068">
    <property type="protein sequence ID" value="BAN50697.1"/>
    <property type="molecule type" value="Genomic_DNA"/>
</dbReference>
<dbReference type="SUPFAM" id="SSF55785">
    <property type="entry name" value="PYP-like sensor domain (PAS domain)"/>
    <property type="match status" value="1"/>
</dbReference>
<evidence type="ECO:0000313" key="11">
    <source>
        <dbReference type="EMBL" id="BAN50697.1"/>
    </source>
</evidence>
<feature type="domain" description="Methyl-accepting transducer" evidence="9">
    <location>
        <begin position="252"/>
        <end position="327"/>
    </location>
</feature>
<feature type="domain" description="PAC" evidence="10">
    <location>
        <begin position="198"/>
        <end position="250"/>
    </location>
</feature>
<dbReference type="KEGG" id="pre:PCA10_49650"/>
<protein>
    <submittedName>
        <fullName evidence="11">Putative methyl-accepting chemotaxis transducer</fullName>
    </submittedName>
</protein>
<dbReference type="PANTHER" id="PTHR32089:SF112">
    <property type="entry name" value="LYSOZYME-LIKE PROTEIN-RELATED"/>
    <property type="match status" value="1"/>
</dbReference>
<evidence type="ECO:0000259" key="9">
    <source>
        <dbReference type="PROSITE" id="PS50111"/>
    </source>
</evidence>
<dbReference type="InterPro" id="IPR000014">
    <property type="entry name" value="PAS"/>
</dbReference>
<feature type="coiled-coil region" evidence="8">
    <location>
        <begin position="72"/>
        <end position="99"/>
    </location>
</feature>
<proteinExistence type="inferred from homology"/>
<name>S6AJ02_METRE</name>
<dbReference type="eggNOG" id="COG0840">
    <property type="taxonomic scope" value="Bacteria"/>
</dbReference>
<keyword evidence="12" id="KW-1185">Reference proteome</keyword>
<sequence>MFTNKTPRRLAGEIVDYIESLLRDQPDELGGKPHISRHHALAECLARLAHRIAPPADTQAQRAATAMEHDLVEDLKQALRQSREEAATLRSEIERRQGDEIALAEQIQRHLQDEQVWEITKQTLTEGCWELSVLDGDIDNPANVPRWSKQFRELIGYSESEFPDGWERYSEVVDQDDLKRMMKVVTDYARSGDFSSAYTVEYRIRHKTRGETWYRERGQGVKDRNGTLCRVIGAVRDISDEKLAETLHARELAGIQATYEQISQVVGVIKGIADQTNMLALNAAIEAARAGDVGRGFSVVADEVKKLAGRTREATQKIQEMLASRSA</sequence>
<dbReference type="Gene3D" id="3.30.450.20">
    <property type="entry name" value="PAS domain"/>
    <property type="match status" value="1"/>
</dbReference>
<dbReference type="SMART" id="SM00086">
    <property type="entry name" value="PAC"/>
    <property type="match status" value="1"/>
</dbReference>
<dbReference type="HOGENOM" id="CLU_073834_0_0_6"/>
<dbReference type="Pfam" id="PF00015">
    <property type="entry name" value="MCPsignal"/>
    <property type="match status" value="1"/>
</dbReference>
<dbReference type="RefSeq" id="WP_016494825.1">
    <property type="nucleotide sequence ID" value="NC_021499.1"/>
</dbReference>
<dbReference type="PRINTS" id="PR00260">
    <property type="entry name" value="CHEMTRNSDUCR"/>
</dbReference>
<accession>S6AJ02</accession>
<dbReference type="CDD" id="cd00130">
    <property type="entry name" value="PAS"/>
    <property type="match status" value="1"/>
</dbReference>
<dbReference type="GO" id="GO:0007165">
    <property type="term" value="P:signal transduction"/>
    <property type="evidence" value="ECO:0007669"/>
    <property type="project" value="UniProtKB-KW"/>
</dbReference>
<dbReference type="STRING" id="1245471.PCA10_49650"/>
<reference evidence="11 12" key="1">
    <citation type="journal article" date="2013" name="Genome Announc.">
        <title>Complete Genome Sequence of the Carbazole Degrader Pseudomonas resinovorans Strain CA10 (NBRC 106553).</title>
        <authorList>
            <person name="Shintani M."/>
            <person name="Hosoyama A."/>
            <person name="Ohji S."/>
            <person name="Tsuchikane K."/>
            <person name="Takarada H."/>
            <person name="Yamazoe A."/>
            <person name="Fujita N."/>
            <person name="Nojiri H."/>
        </authorList>
    </citation>
    <scope>NUCLEOTIDE SEQUENCE [LARGE SCALE GENOMIC DNA]</scope>
    <source>
        <strain evidence="11 12">NBRC 106553</strain>
    </source>
</reference>
<dbReference type="GO" id="GO:0016020">
    <property type="term" value="C:membrane"/>
    <property type="evidence" value="ECO:0007669"/>
    <property type="project" value="UniProtKB-SubCell"/>
</dbReference>
<dbReference type="Pfam" id="PF08447">
    <property type="entry name" value="PAS_3"/>
    <property type="match status" value="1"/>
</dbReference>
<dbReference type="InterPro" id="IPR035965">
    <property type="entry name" value="PAS-like_dom_sf"/>
</dbReference>
<dbReference type="PANTHER" id="PTHR32089">
    <property type="entry name" value="METHYL-ACCEPTING CHEMOTAXIS PROTEIN MCPB"/>
    <property type="match status" value="1"/>
</dbReference>
<dbReference type="InterPro" id="IPR001610">
    <property type="entry name" value="PAC"/>
</dbReference>
<dbReference type="InterPro" id="IPR000700">
    <property type="entry name" value="PAS-assoc_C"/>
</dbReference>
<dbReference type="NCBIfam" id="TIGR00229">
    <property type="entry name" value="sensory_box"/>
    <property type="match status" value="1"/>
</dbReference>
<evidence type="ECO:0000313" key="12">
    <source>
        <dbReference type="Proteomes" id="UP000015503"/>
    </source>
</evidence>
<gene>
    <name evidence="11" type="ORF">PCA10_49650</name>
</gene>
<dbReference type="InterPro" id="IPR013655">
    <property type="entry name" value="PAS_fold_3"/>
</dbReference>
<evidence type="ECO:0000259" key="10">
    <source>
        <dbReference type="PROSITE" id="PS50113"/>
    </source>
</evidence>
<evidence type="ECO:0000256" key="6">
    <source>
        <dbReference type="ARBA" id="ARBA00029447"/>
    </source>
</evidence>
<keyword evidence="4" id="KW-0472">Membrane</keyword>
<dbReference type="PROSITE" id="PS50113">
    <property type="entry name" value="PAC"/>
    <property type="match status" value="1"/>
</dbReference>
<evidence type="ECO:0000256" key="2">
    <source>
        <dbReference type="ARBA" id="ARBA00022692"/>
    </source>
</evidence>
<evidence type="ECO:0000256" key="1">
    <source>
        <dbReference type="ARBA" id="ARBA00004370"/>
    </source>
</evidence>
<evidence type="ECO:0000256" key="7">
    <source>
        <dbReference type="PROSITE-ProRule" id="PRU00284"/>
    </source>
</evidence>
<dbReference type="OrthoDB" id="9807021at2"/>
<dbReference type="AlphaFoldDB" id="S6AJ02"/>
<dbReference type="PATRIC" id="fig|1245471.3.peg.5030"/>
<evidence type="ECO:0000256" key="5">
    <source>
        <dbReference type="ARBA" id="ARBA00023224"/>
    </source>
</evidence>
<evidence type="ECO:0000256" key="8">
    <source>
        <dbReference type="SAM" id="Coils"/>
    </source>
</evidence>